<dbReference type="GO" id="GO:0005886">
    <property type="term" value="C:plasma membrane"/>
    <property type="evidence" value="ECO:0007669"/>
    <property type="project" value="UniProtKB-SubCell"/>
</dbReference>
<dbReference type="PANTHER" id="PTHR30294">
    <property type="entry name" value="MEMBRANE COMPONENT OF ABC TRANSPORTER YHHJ-RELATED"/>
    <property type="match status" value="1"/>
</dbReference>
<evidence type="ECO:0000256" key="1">
    <source>
        <dbReference type="ARBA" id="ARBA00004651"/>
    </source>
</evidence>
<name>A0A4Q7NZF6_9FIRM</name>
<dbReference type="AlphaFoldDB" id="A0A4Q7NZF6"/>
<feature type="transmembrane region" description="Helical" evidence="6">
    <location>
        <begin position="264"/>
        <end position="282"/>
    </location>
</feature>
<feature type="transmembrane region" description="Helical" evidence="6">
    <location>
        <begin position="12"/>
        <end position="33"/>
    </location>
</feature>
<dbReference type="PANTHER" id="PTHR30294:SF29">
    <property type="entry name" value="MULTIDRUG ABC TRANSPORTER PERMEASE YBHS-RELATED"/>
    <property type="match status" value="1"/>
</dbReference>
<gene>
    <name evidence="7" type="ORF">EV209_2824</name>
</gene>
<feature type="transmembrane region" description="Helical" evidence="6">
    <location>
        <begin position="209"/>
        <end position="229"/>
    </location>
</feature>
<dbReference type="Pfam" id="PF12679">
    <property type="entry name" value="ABC2_membrane_2"/>
    <property type="match status" value="1"/>
</dbReference>
<comment type="caution">
    <text evidence="7">The sequence shown here is derived from an EMBL/GenBank/DDBJ whole genome shotgun (WGS) entry which is preliminary data.</text>
</comment>
<accession>A0A4Q7NZF6</accession>
<dbReference type="GO" id="GO:0140359">
    <property type="term" value="F:ABC-type transporter activity"/>
    <property type="evidence" value="ECO:0007669"/>
    <property type="project" value="InterPro"/>
</dbReference>
<keyword evidence="5 6" id="KW-0472">Membrane</keyword>
<feature type="transmembrane region" description="Helical" evidence="6">
    <location>
        <begin position="157"/>
        <end position="173"/>
    </location>
</feature>
<evidence type="ECO:0000256" key="6">
    <source>
        <dbReference type="SAM" id="Phobius"/>
    </source>
</evidence>
<feature type="transmembrane region" description="Helical" evidence="6">
    <location>
        <begin position="179"/>
        <end position="202"/>
    </location>
</feature>
<evidence type="ECO:0000256" key="2">
    <source>
        <dbReference type="ARBA" id="ARBA00022475"/>
    </source>
</evidence>
<dbReference type="Proteomes" id="UP000292927">
    <property type="component" value="Unassembled WGS sequence"/>
</dbReference>
<keyword evidence="2" id="KW-1003">Cell membrane</keyword>
<sequence>MAAIYKRELKAYFSNMIGYLFIAFTVLIVGLFFCYNNLGSYGWPYFGAILGSVSFVMMLTIPVLTMRSFSDDRHSKADQLLLTAPVTVAEITLGKYLAMVTVLAIPMVIFCACPLIIGSVGKAYYLTDYVCILAFFLMGSAYIAIGMFISSLTESQIIAAVGTLGALVALYLIEGLTSFLPSTAAASALGFCAVMLLAALCYYGLTRNWMAAAAAAGIGILIIGGLYLWNPEMFAGALPDFLNSLSLDKRYNNFTDNVLDVKSLVYMISVSGVFIFLTVQSVQKRRWS</sequence>
<evidence type="ECO:0000313" key="7">
    <source>
        <dbReference type="EMBL" id="RZS92755.1"/>
    </source>
</evidence>
<evidence type="ECO:0000313" key="8">
    <source>
        <dbReference type="Proteomes" id="UP000292927"/>
    </source>
</evidence>
<dbReference type="InterPro" id="IPR051449">
    <property type="entry name" value="ABC-2_transporter_component"/>
</dbReference>
<feature type="transmembrane region" description="Helical" evidence="6">
    <location>
        <begin position="45"/>
        <end position="66"/>
    </location>
</feature>
<proteinExistence type="predicted"/>
<evidence type="ECO:0000256" key="4">
    <source>
        <dbReference type="ARBA" id="ARBA00022989"/>
    </source>
</evidence>
<keyword evidence="8" id="KW-1185">Reference proteome</keyword>
<feature type="transmembrane region" description="Helical" evidence="6">
    <location>
        <begin position="123"/>
        <end position="145"/>
    </location>
</feature>
<reference evidence="7 8" key="1">
    <citation type="submission" date="2019-02" db="EMBL/GenBank/DDBJ databases">
        <title>Genomic Encyclopedia of Type Strains, Phase IV (KMG-IV): sequencing the most valuable type-strain genomes for metagenomic binning, comparative biology and taxonomic classification.</title>
        <authorList>
            <person name="Goeker M."/>
        </authorList>
    </citation>
    <scope>NUCLEOTIDE SEQUENCE [LARGE SCALE GENOMIC DNA]</scope>
    <source>
        <strain evidence="7 8">DSM 29486</strain>
    </source>
</reference>
<evidence type="ECO:0000256" key="5">
    <source>
        <dbReference type="ARBA" id="ARBA00023136"/>
    </source>
</evidence>
<keyword evidence="3 6" id="KW-0812">Transmembrane</keyword>
<comment type="subcellular location">
    <subcellularLocation>
        <location evidence="1">Cell membrane</location>
        <topology evidence="1">Multi-pass membrane protein</topology>
    </subcellularLocation>
</comment>
<dbReference type="RefSeq" id="WP_130436077.1">
    <property type="nucleotide sequence ID" value="NZ_SGXF01000007.1"/>
</dbReference>
<protein>
    <submittedName>
        <fullName evidence="7">ABC-2 type transport system permease protein</fullName>
    </submittedName>
</protein>
<evidence type="ECO:0000256" key="3">
    <source>
        <dbReference type="ARBA" id="ARBA00022692"/>
    </source>
</evidence>
<organism evidence="7 8">
    <name type="scientific">Cuneatibacter caecimuris</name>
    <dbReference type="NCBI Taxonomy" id="1796618"/>
    <lineage>
        <taxon>Bacteria</taxon>
        <taxon>Bacillati</taxon>
        <taxon>Bacillota</taxon>
        <taxon>Clostridia</taxon>
        <taxon>Lachnospirales</taxon>
        <taxon>Lachnospiraceae</taxon>
        <taxon>Cuneatibacter</taxon>
    </lineage>
</organism>
<dbReference type="OrthoDB" id="9794512at2"/>
<dbReference type="EMBL" id="SGXF01000007">
    <property type="protein sequence ID" value="RZS92755.1"/>
    <property type="molecule type" value="Genomic_DNA"/>
</dbReference>
<keyword evidence="4 6" id="KW-1133">Transmembrane helix</keyword>
<feature type="transmembrane region" description="Helical" evidence="6">
    <location>
        <begin position="96"/>
        <end position="117"/>
    </location>
</feature>